<accession>Q22CF2</accession>
<evidence type="ECO:0000256" key="1">
    <source>
        <dbReference type="SAM" id="MobiDB-lite"/>
    </source>
</evidence>
<protein>
    <submittedName>
        <fullName evidence="2">Uncharacterized protein</fullName>
    </submittedName>
</protein>
<dbReference type="GeneID" id="7842176"/>
<feature type="compositionally biased region" description="Low complexity" evidence="1">
    <location>
        <begin position="88"/>
        <end position="100"/>
    </location>
</feature>
<gene>
    <name evidence="2" type="ORF">TTHERM_01044670</name>
</gene>
<reference evidence="3" key="1">
    <citation type="journal article" date="2006" name="PLoS Biol.">
        <title>Macronuclear genome sequence of the ciliate Tetrahymena thermophila, a model eukaryote.</title>
        <authorList>
            <person name="Eisen J.A."/>
            <person name="Coyne R.S."/>
            <person name="Wu M."/>
            <person name="Wu D."/>
            <person name="Thiagarajan M."/>
            <person name="Wortman J.R."/>
            <person name="Badger J.H."/>
            <person name="Ren Q."/>
            <person name="Amedeo P."/>
            <person name="Jones K.M."/>
            <person name="Tallon L.J."/>
            <person name="Delcher A.L."/>
            <person name="Salzberg S.L."/>
            <person name="Silva J.C."/>
            <person name="Haas B.J."/>
            <person name="Majoros W.H."/>
            <person name="Farzad M."/>
            <person name="Carlton J.M."/>
            <person name="Smith R.K. Jr."/>
            <person name="Garg J."/>
            <person name="Pearlman R.E."/>
            <person name="Karrer K.M."/>
            <person name="Sun L."/>
            <person name="Manning G."/>
            <person name="Elde N.C."/>
            <person name="Turkewitz A.P."/>
            <person name="Asai D.J."/>
            <person name="Wilkes D.E."/>
            <person name="Wang Y."/>
            <person name="Cai H."/>
            <person name="Collins K."/>
            <person name="Stewart B.A."/>
            <person name="Lee S.R."/>
            <person name="Wilamowska K."/>
            <person name="Weinberg Z."/>
            <person name="Ruzzo W.L."/>
            <person name="Wloga D."/>
            <person name="Gaertig J."/>
            <person name="Frankel J."/>
            <person name="Tsao C.-C."/>
            <person name="Gorovsky M.A."/>
            <person name="Keeling P.J."/>
            <person name="Waller R.F."/>
            <person name="Patron N.J."/>
            <person name="Cherry J.M."/>
            <person name="Stover N.A."/>
            <person name="Krieger C.J."/>
            <person name="del Toro C."/>
            <person name="Ryder H.F."/>
            <person name="Williamson S.C."/>
            <person name="Barbeau R.A."/>
            <person name="Hamilton E.P."/>
            <person name="Orias E."/>
        </authorList>
    </citation>
    <scope>NUCLEOTIDE SEQUENCE [LARGE SCALE GENOMIC DNA]</scope>
    <source>
        <strain evidence="3">SB210</strain>
    </source>
</reference>
<dbReference type="AlphaFoldDB" id="Q22CF2"/>
<evidence type="ECO:0000313" key="2">
    <source>
        <dbReference type="EMBL" id="EAR82977.2"/>
    </source>
</evidence>
<name>Q22CF2_TETTS</name>
<dbReference type="Proteomes" id="UP000009168">
    <property type="component" value="Unassembled WGS sequence"/>
</dbReference>
<dbReference type="KEGG" id="tet:TTHERM_01044670"/>
<dbReference type="RefSeq" id="XP_001030640.2">
    <property type="nucleotide sequence ID" value="XM_001030640.3"/>
</dbReference>
<organism evidence="2 3">
    <name type="scientific">Tetrahymena thermophila (strain SB210)</name>
    <dbReference type="NCBI Taxonomy" id="312017"/>
    <lineage>
        <taxon>Eukaryota</taxon>
        <taxon>Sar</taxon>
        <taxon>Alveolata</taxon>
        <taxon>Ciliophora</taxon>
        <taxon>Intramacronucleata</taxon>
        <taxon>Oligohymenophorea</taxon>
        <taxon>Hymenostomatida</taxon>
        <taxon>Tetrahymenina</taxon>
        <taxon>Tetrahymenidae</taxon>
        <taxon>Tetrahymena</taxon>
    </lineage>
</organism>
<dbReference type="EMBL" id="GG662530">
    <property type="protein sequence ID" value="EAR82977.2"/>
    <property type="molecule type" value="Genomic_DNA"/>
</dbReference>
<feature type="region of interest" description="Disordered" evidence="1">
    <location>
        <begin position="88"/>
        <end position="122"/>
    </location>
</feature>
<evidence type="ECO:0000313" key="3">
    <source>
        <dbReference type="Proteomes" id="UP000009168"/>
    </source>
</evidence>
<dbReference type="InParanoid" id="Q22CF2"/>
<proteinExistence type="predicted"/>
<feature type="compositionally biased region" description="Polar residues" evidence="1">
    <location>
        <begin position="107"/>
        <end position="122"/>
    </location>
</feature>
<dbReference type="HOGENOM" id="CLU_552659_0_0_1"/>
<sequence length="494" mass="58420">MEIEEQHYFQNHQIQYQPSHYEMQIETPQQQIVNMNEQHNYQVSSEGQENCKLQESQNLINCNASNSTLNVLKQKEIAQKNKDSLSVYSLNSSSSSSSSSVKKRKPSNNFDIESALSQNSSGDYSRQVDYKLQPIYKQLFPNSFVHIFGDMVIHTDINNLEDYIGINSPFNYIKKIQQIQYKKANQTLEVLLDKTNTTFIDYDHLIQLFSNYPEKTIHELGKNLERYKCYSIKQQKMVQICSQQEGYAEFTRLKQVKFERFKQKAMEIVDQYKNEYICYIMFQRNYDTGGAEMRIVGLNEKLISLLGTSVNDFEELTRRVGMYCFQNKYIYNYILSKYIEQMGETLRKSHEFRQAENIQLNRGVEKAFSLEYQTSMLTIDDFMVDSTIRLETYVDCTDEDSDIAHDLLKFRDMLHIFRINITDETINTLRIQRLGQTPNYKDIIQKESLYYELEASIFLEKFYGPKRETQEDIKKKEELEIIQKQKTCGFRQIS</sequence>
<keyword evidence="3" id="KW-1185">Reference proteome</keyword>